<gene>
    <name evidence="1" type="ORF">HP548_01095</name>
</gene>
<dbReference type="PANTHER" id="PTHR43431">
    <property type="entry name" value="OXIDOREDUCTASE, SHORT CHAIN DEHYDROGENASE/REDUCTASE FAMILY (AFU_ORTHOLOGUE AFUA_5G14000)"/>
    <property type="match status" value="1"/>
</dbReference>
<name>A0ABX2MDD7_9BACL</name>
<accession>A0ABX2MDD7</accession>
<evidence type="ECO:0000313" key="1">
    <source>
        <dbReference type="EMBL" id="NUU52695.1"/>
    </source>
</evidence>
<organism evidence="1 2">
    <name type="scientific">Paenibacillus taichungensis</name>
    <dbReference type="NCBI Taxonomy" id="484184"/>
    <lineage>
        <taxon>Bacteria</taxon>
        <taxon>Bacillati</taxon>
        <taxon>Bacillota</taxon>
        <taxon>Bacilli</taxon>
        <taxon>Bacillales</taxon>
        <taxon>Paenibacillaceae</taxon>
        <taxon>Paenibacillus</taxon>
    </lineage>
</organism>
<dbReference type="Pfam" id="PF00106">
    <property type="entry name" value="adh_short"/>
    <property type="match status" value="1"/>
</dbReference>
<keyword evidence="2" id="KW-1185">Reference proteome</keyword>
<comment type="caution">
    <text evidence="1">The sequence shown here is derived from an EMBL/GenBank/DDBJ whole genome shotgun (WGS) entry which is preliminary data.</text>
</comment>
<dbReference type="InterPro" id="IPR036291">
    <property type="entry name" value="NAD(P)-bd_dom_sf"/>
</dbReference>
<dbReference type="PANTHER" id="PTHR43431:SF7">
    <property type="entry name" value="OXIDOREDUCTASE, SHORT CHAIN DEHYDROGENASE_REDUCTASE FAMILY (AFU_ORTHOLOGUE AFUA_5G14000)"/>
    <property type="match status" value="1"/>
</dbReference>
<dbReference type="Gene3D" id="3.40.50.720">
    <property type="entry name" value="NAD(P)-binding Rossmann-like Domain"/>
    <property type="match status" value="1"/>
</dbReference>
<evidence type="ECO:0000313" key="2">
    <source>
        <dbReference type="Proteomes" id="UP000577724"/>
    </source>
</evidence>
<proteinExistence type="predicted"/>
<dbReference type="RefSeq" id="WP_175380655.1">
    <property type="nucleotide sequence ID" value="NZ_CBCRYD010000020.1"/>
</dbReference>
<sequence length="226" mass="24977">MKTLVIVGAGPEVGQSLARKFGKNGFQIALIARNQSKLDQLVLELEQEKISATSFVADLYNKEQLEGVFTAIKERYDSIDVVEFSPTVGNYPPTPAWQVIEENALDIFNGYMISAIRTVQSVLPDMIERSEGALLFTTGLSALYPMQMMGNIGITMAGLRNYLLNLHTDLAPKGIYVGHLSLGVFIKKGTQTDPDYIADAWFDMYTKGDKAEETFPVGVTPETIVW</sequence>
<dbReference type="EMBL" id="JABMCC010000078">
    <property type="protein sequence ID" value="NUU52695.1"/>
    <property type="molecule type" value="Genomic_DNA"/>
</dbReference>
<reference evidence="1 2" key="1">
    <citation type="submission" date="2020-05" db="EMBL/GenBank/DDBJ databases">
        <title>Genome Sequencing of Type Strains.</title>
        <authorList>
            <person name="Lemaire J.F."/>
            <person name="Inderbitzin P."/>
            <person name="Gregorio O.A."/>
            <person name="Collins S.B."/>
            <person name="Wespe N."/>
            <person name="Knight-Connoni V."/>
        </authorList>
    </citation>
    <scope>NUCLEOTIDE SEQUENCE [LARGE SCALE GENOMIC DNA]</scope>
    <source>
        <strain evidence="1 2">DSM 19942</strain>
    </source>
</reference>
<dbReference type="InterPro" id="IPR002347">
    <property type="entry name" value="SDR_fam"/>
</dbReference>
<dbReference type="GeneID" id="97129280"/>
<dbReference type="Proteomes" id="UP000577724">
    <property type="component" value="Unassembled WGS sequence"/>
</dbReference>
<dbReference type="SUPFAM" id="SSF51735">
    <property type="entry name" value="NAD(P)-binding Rossmann-fold domains"/>
    <property type="match status" value="1"/>
</dbReference>
<protein>
    <submittedName>
        <fullName evidence="1">SDR family NAD(P)-dependent oxidoreductase</fullName>
    </submittedName>
</protein>